<comment type="caution">
    <text evidence="2">The sequence shown here is derived from an EMBL/GenBank/DDBJ whole genome shotgun (WGS) entry which is preliminary data.</text>
</comment>
<proteinExistence type="predicted"/>
<feature type="region of interest" description="Disordered" evidence="1">
    <location>
        <begin position="41"/>
        <end position="61"/>
    </location>
</feature>
<reference evidence="2 3" key="1">
    <citation type="submission" date="2020-02" db="EMBL/GenBank/DDBJ databases">
        <title>Geodermatophilus sabuli CPCC 205279 I12A-02694.</title>
        <authorList>
            <person name="Jiang Z."/>
        </authorList>
    </citation>
    <scope>NUCLEOTIDE SEQUENCE [LARGE SCALE GENOMIC DNA]</scope>
    <source>
        <strain evidence="2 3">I12A-02694</strain>
    </source>
</reference>
<organism evidence="2 3">
    <name type="scientific">Geodermatophilus sabuli</name>
    <dbReference type="NCBI Taxonomy" id="1564158"/>
    <lineage>
        <taxon>Bacteria</taxon>
        <taxon>Bacillati</taxon>
        <taxon>Actinomycetota</taxon>
        <taxon>Actinomycetes</taxon>
        <taxon>Geodermatophilales</taxon>
        <taxon>Geodermatophilaceae</taxon>
        <taxon>Geodermatophilus</taxon>
    </lineage>
</organism>
<accession>A0A7K3VX30</accession>
<evidence type="ECO:0000256" key="1">
    <source>
        <dbReference type="SAM" id="MobiDB-lite"/>
    </source>
</evidence>
<sequence>MQRLDDAAHVQGPEVHAGFPAGVLDGLGAGWGWVASVSPETAMEDTCPGDTTAGPVRPVVP</sequence>
<evidence type="ECO:0000313" key="2">
    <source>
        <dbReference type="EMBL" id="NEK57201.1"/>
    </source>
</evidence>
<dbReference type="RefSeq" id="WP_163480376.1">
    <property type="nucleotide sequence ID" value="NZ_JAAGWF010000005.1"/>
</dbReference>
<protein>
    <submittedName>
        <fullName evidence="2">Uncharacterized protein</fullName>
    </submittedName>
</protein>
<dbReference type="AlphaFoldDB" id="A0A7K3VX30"/>
<name>A0A7K3VX30_9ACTN</name>
<dbReference type="EMBL" id="JAAGWF010000005">
    <property type="protein sequence ID" value="NEK57201.1"/>
    <property type="molecule type" value="Genomic_DNA"/>
</dbReference>
<dbReference type="Proteomes" id="UP000470246">
    <property type="component" value="Unassembled WGS sequence"/>
</dbReference>
<keyword evidence="3" id="KW-1185">Reference proteome</keyword>
<evidence type="ECO:0000313" key="3">
    <source>
        <dbReference type="Proteomes" id="UP000470246"/>
    </source>
</evidence>
<gene>
    <name evidence="2" type="ORF">GCU56_04845</name>
</gene>